<dbReference type="OrthoDB" id="9860251at2"/>
<feature type="transmembrane region" description="Helical" evidence="1">
    <location>
        <begin position="49"/>
        <end position="70"/>
    </location>
</feature>
<protein>
    <submittedName>
        <fullName evidence="2">Uncharacterized protein</fullName>
    </submittedName>
</protein>
<comment type="caution">
    <text evidence="2">The sequence shown here is derived from an EMBL/GenBank/DDBJ whole genome shotgun (WGS) entry which is preliminary data.</text>
</comment>
<dbReference type="EMBL" id="LAPZ01000017">
    <property type="protein sequence ID" value="OSY86920.1"/>
    <property type="molecule type" value="Genomic_DNA"/>
</dbReference>
<dbReference type="InParanoid" id="A0A1Y2P9R8"/>
<evidence type="ECO:0000256" key="1">
    <source>
        <dbReference type="SAM" id="Phobius"/>
    </source>
</evidence>
<evidence type="ECO:0000313" key="3">
    <source>
        <dbReference type="Proteomes" id="UP000194221"/>
    </source>
</evidence>
<reference evidence="2 3" key="1">
    <citation type="submission" date="2015-03" db="EMBL/GenBank/DDBJ databases">
        <title>Genome sequence of Tenacibaculum sp. S2-2, isolated from intestinal microbiota of sea cucumber, Apostichopus japonicas.</title>
        <authorList>
            <person name="Shao Z."/>
            <person name="Wang L."/>
            <person name="Li X."/>
        </authorList>
    </citation>
    <scope>NUCLEOTIDE SEQUENCE [LARGE SCALE GENOMIC DNA]</scope>
    <source>
        <strain evidence="2 3">S2-2</strain>
    </source>
</reference>
<keyword evidence="1" id="KW-1133">Transmembrane helix</keyword>
<keyword evidence="1" id="KW-0472">Membrane</keyword>
<sequence length="156" mass="18706">MKFDIIKPDFLRSHKFFSPYYKFIVLLAVFISLLRVVDKEIMNKNKTLSIIAFSIIALYFIAFILNSFLFTRIGNIEFNSEKIMLNKKDIQTEFLHSNIKLIKIKKEQNNHYQIEAIPLFKETIELKNQDLKKLKKFLDNNDIEYQHKSIINWLNE</sequence>
<organism evidence="2 3">
    <name type="scientific">Tenacibaculum holothuriorum</name>
    <dbReference type="NCBI Taxonomy" id="1635173"/>
    <lineage>
        <taxon>Bacteria</taxon>
        <taxon>Pseudomonadati</taxon>
        <taxon>Bacteroidota</taxon>
        <taxon>Flavobacteriia</taxon>
        <taxon>Flavobacteriales</taxon>
        <taxon>Flavobacteriaceae</taxon>
        <taxon>Tenacibaculum</taxon>
    </lineage>
</organism>
<accession>A0A1Y2P9R8</accession>
<keyword evidence="3" id="KW-1185">Reference proteome</keyword>
<dbReference type="STRING" id="1635173.WH52_14140"/>
<evidence type="ECO:0000313" key="2">
    <source>
        <dbReference type="EMBL" id="OSY86920.1"/>
    </source>
</evidence>
<keyword evidence="1" id="KW-0812">Transmembrane</keyword>
<dbReference type="AlphaFoldDB" id="A0A1Y2P9R8"/>
<proteinExistence type="predicted"/>
<gene>
    <name evidence="2" type="ORF">WH52_14140</name>
</gene>
<name>A0A1Y2P9R8_9FLAO</name>
<feature type="transmembrane region" description="Helical" evidence="1">
    <location>
        <begin position="20"/>
        <end position="37"/>
    </location>
</feature>
<dbReference type="RefSeq" id="WP_143592193.1">
    <property type="nucleotide sequence ID" value="NZ_LAPZ01000017.1"/>
</dbReference>
<dbReference type="Proteomes" id="UP000194221">
    <property type="component" value="Unassembled WGS sequence"/>
</dbReference>